<dbReference type="STRING" id="926556.Echvi_2882"/>
<accession>L0G2B9</accession>
<dbReference type="RefSeq" id="WP_015266673.1">
    <property type="nucleotide sequence ID" value="NC_019904.1"/>
</dbReference>
<keyword evidence="2" id="KW-1185">Reference proteome</keyword>
<dbReference type="OrthoDB" id="836893at2"/>
<dbReference type="HOGENOM" id="CLU_114000_0_0_10"/>
<proteinExistence type="predicted"/>
<dbReference type="EMBL" id="CP003346">
    <property type="protein sequence ID" value="AGA79121.1"/>
    <property type="molecule type" value="Genomic_DNA"/>
</dbReference>
<organism evidence="1 2">
    <name type="scientific">Echinicola vietnamensis (strain DSM 17526 / LMG 23754 / KMM 6221)</name>
    <dbReference type="NCBI Taxonomy" id="926556"/>
    <lineage>
        <taxon>Bacteria</taxon>
        <taxon>Pseudomonadati</taxon>
        <taxon>Bacteroidota</taxon>
        <taxon>Cytophagia</taxon>
        <taxon>Cytophagales</taxon>
        <taxon>Cyclobacteriaceae</taxon>
        <taxon>Echinicola</taxon>
    </lineage>
</organism>
<dbReference type="KEGG" id="evi:Echvi_2882"/>
<reference evidence="2" key="1">
    <citation type="submission" date="2012-02" db="EMBL/GenBank/DDBJ databases">
        <title>The complete genome of Echinicola vietnamensis DSM 17526.</title>
        <authorList>
            <person name="Lucas S."/>
            <person name="Copeland A."/>
            <person name="Lapidus A."/>
            <person name="Glavina del Rio T."/>
            <person name="Dalin E."/>
            <person name="Tice H."/>
            <person name="Bruce D."/>
            <person name="Goodwin L."/>
            <person name="Pitluck S."/>
            <person name="Peters L."/>
            <person name="Ovchinnikova G."/>
            <person name="Teshima H."/>
            <person name="Kyrpides N."/>
            <person name="Mavromatis K."/>
            <person name="Ivanova N."/>
            <person name="Brettin T."/>
            <person name="Detter J.C."/>
            <person name="Han C."/>
            <person name="Larimer F."/>
            <person name="Land M."/>
            <person name="Hauser L."/>
            <person name="Markowitz V."/>
            <person name="Cheng J.-F."/>
            <person name="Hugenholtz P."/>
            <person name="Woyke T."/>
            <person name="Wu D."/>
            <person name="Brambilla E."/>
            <person name="Klenk H.-P."/>
            <person name="Eisen J.A."/>
        </authorList>
    </citation>
    <scope>NUCLEOTIDE SEQUENCE [LARGE SCALE GENOMIC DNA]</scope>
    <source>
        <strain evidence="2">DSM 17526 / LMG 23754 / KMM 6221</strain>
    </source>
</reference>
<dbReference type="AlphaFoldDB" id="L0G2B9"/>
<evidence type="ECO:0000313" key="2">
    <source>
        <dbReference type="Proteomes" id="UP000010796"/>
    </source>
</evidence>
<sequence>MKEDDMNTRKNESKFWLTLSKDELPINAMGRSGERCLSENQFRPKLLVGELTKVSTWHKQKKLKPTEWRPSADIPVVICGAKISLEKVLLHYDGKAQTAKSIIRFVSIFEEELKYSQITIVSPGFIPKSKIREEASLVRLLSKKSQETSFIKFNFTQIEQFWQYAQQHNFTFLVTPKKYLSSLLHLLGSLHHPKPNSFLKLSIYLS</sequence>
<evidence type="ECO:0000313" key="1">
    <source>
        <dbReference type="EMBL" id="AGA79121.1"/>
    </source>
</evidence>
<protein>
    <submittedName>
        <fullName evidence="1">Uncharacterized protein</fullName>
    </submittedName>
</protein>
<dbReference type="PATRIC" id="fig|926556.3.peg.3046"/>
<dbReference type="Proteomes" id="UP000010796">
    <property type="component" value="Chromosome"/>
</dbReference>
<gene>
    <name evidence="1" type="ordered locus">Echvi_2882</name>
</gene>
<name>L0G2B9_ECHVK</name>
<dbReference type="eggNOG" id="ENOG502ZKT1">
    <property type="taxonomic scope" value="Bacteria"/>
</dbReference>